<evidence type="ECO:0000313" key="3">
    <source>
        <dbReference type="Proteomes" id="UP000297475"/>
    </source>
</evidence>
<organism evidence="2 3">
    <name type="scientific">Natronospirillum operosum</name>
    <dbReference type="NCBI Taxonomy" id="2759953"/>
    <lineage>
        <taxon>Bacteria</taxon>
        <taxon>Pseudomonadati</taxon>
        <taxon>Pseudomonadota</taxon>
        <taxon>Gammaproteobacteria</taxon>
        <taxon>Oceanospirillales</taxon>
        <taxon>Natronospirillaceae</taxon>
        <taxon>Natronospirillum</taxon>
    </lineage>
</organism>
<accession>A0A4Z0WCI3</accession>
<protein>
    <submittedName>
        <fullName evidence="2">Uncharacterized protein</fullName>
    </submittedName>
</protein>
<gene>
    <name evidence="2" type="ORF">E4656_08485</name>
</gene>
<feature type="chain" id="PRO_5021396278" evidence="1">
    <location>
        <begin position="30"/>
        <end position="108"/>
    </location>
</feature>
<feature type="signal peptide" evidence="1">
    <location>
        <begin position="1"/>
        <end position="29"/>
    </location>
</feature>
<dbReference type="RefSeq" id="WP_135482762.1">
    <property type="nucleotide sequence ID" value="NZ_SRMF01000002.1"/>
</dbReference>
<proteinExistence type="predicted"/>
<dbReference type="EMBL" id="SRMF01000002">
    <property type="protein sequence ID" value="TGG94195.1"/>
    <property type="molecule type" value="Genomic_DNA"/>
</dbReference>
<sequence length="108" mass="10861">MIKDCSLLGMRVVLVAAFLLLLTACDTSGGGSDVTRPGGAFGVTDAVGYFKAHHPRENASFGSAVALSADGDTLAVGDPWEFGTAAGVGGNAALPSPELTRSGAVFLY</sequence>
<keyword evidence="1" id="KW-0732">Signal</keyword>
<name>A0A4Z0WCI3_9GAMM</name>
<dbReference type="Proteomes" id="UP000297475">
    <property type="component" value="Unassembled WGS sequence"/>
</dbReference>
<reference evidence="2 3" key="1">
    <citation type="submission" date="2019-04" db="EMBL/GenBank/DDBJ databases">
        <title>Natronospirillum operosus gen. nov., sp. nov., a haloalkaliphilic satellite isolated from decaying biomass of laboratory culture of cyanobacterium Geitlerinema sp. and proposal of Natronospirillaceae fam. nov. and Saccharospirillaceae fam. nov.</title>
        <authorList>
            <person name="Kevbrin V."/>
            <person name="Boltyanskaya Y."/>
            <person name="Koziaeva V."/>
            <person name="Grouzdev D.S."/>
            <person name="Park M."/>
            <person name="Cho J."/>
        </authorList>
    </citation>
    <scope>NUCLEOTIDE SEQUENCE [LARGE SCALE GENOMIC DNA]</scope>
    <source>
        <strain evidence="2 3">G-116</strain>
    </source>
</reference>
<keyword evidence="3" id="KW-1185">Reference proteome</keyword>
<comment type="caution">
    <text evidence="2">The sequence shown here is derived from an EMBL/GenBank/DDBJ whole genome shotgun (WGS) entry which is preliminary data.</text>
</comment>
<dbReference type="AlphaFoldDB" id="A0A4Z0WCI3"/>
<evidence type="ECO:0000313" key="2">
    <source>
        <dbReference type="EMBL" id="TGG94195.1"/>
    </source>
</evidence>
<dbReference type="PROSITE" id="PS51257">
    <property type="entry name" value="PROKAR_LIPOPROTEIN"/>
    <property type="match status" value="1"/>
</dbReference>
<evidence type="ECO:0000256" key="1">
    <source>
        <dbReference type="SAM" id="SignalP"/>
    </source>
</evidence>
<dbReference type="OrthoDB" id="9782766at2"/>